<dbReference type="STRING" id="3469.A0A4Y7KP91"/>
<name>A0A4Y7KP91_PAPSO</name>
<dbReference type="Proteomes" id="UP000316621">
    <property type="component" value="Chromosome 8"/>
</dbReference>
<evidence type="ECO:0008006" key="3">
    <source>
        <dbReference type="Google" id="ProtNLM"/>
    </source>
</evidence>
<protein>
    <recommendedName>
        <fullName evidence="3">Endonuclease/exonuclease/phosphatase domain-containing protein</fullName>
    </recommendedName>
</protein>
<gene>
    <name evidence="1" type="ORF">C5167_049636</name>
</gene>
<dbReference type="Gene3D" id="3.60.10.10">
    <property type="entry name" value="Endonuclease/exonuclease/phosphatase"/>
    <property type="match status" value="1"/>
</dbReference>
<proteinExistence type="predicted"/>
<dbReference type="PANTHER" id="PTHR35218:SF9">
    <property type="entry name" value="ENDONUCLEASE_EXONUCLEASE_PHOSPHATASE DOMAIN-CONTAINING PROTEIN"/>
    <property type="match status" value="1"/>
</dbReference>
<sequence>MLEVILPPTIETPALVRGPSDLMRVGGDHASQISQQLGFSNSLLVDSQGFSGGLWLLWNKSEVDLRATSVSRWGIHAVVIVPGAKPWVLSSVYASNNPKFRQQVWNELQHVSEIDCPLGVIGDLNVLHSLSDKKGGILPTYSDIKELNNVMNVCNLMDKKPGGPRFTWTNKQVRGRNIQERLGHLLVNE</sequence>
<dbReference type="EMBL" id="CM010722">
    <property type="protein sequence ID" value="RZC74160.1"/>
    <property type="molecule type" value="Genomic_DNA"/>
</dbReference>
<reference evidence="1 2" key="1">
    <citation type="journal article" date="2018" name="Science">
        <title>The opium poppy genome and morphinan production.</title>
        <authorList>
            <person name="Guo L."/>
            <person name="Winzer T."/>
            <person name="Yang X."/>
            <person name="Li Y."/>
            <person name="Ning Z."/>
            <person name="He Z."/>
            <person name="Teodor R."/>
            <person name="Lu Y."/>
            <person name="Bowser T.A."/>
            <person name="Graham I.A."/>
            <person name="Ye K."/>
        </authorList>
    </citation>
    <scope>NUCLEOTIDE SEQUENCE [LARGE SCALE GENOMIC DNA]</scope>
    <source>
        <strain evidence="2">cv. HN1</strain>
        <tissue evidence="1">Leaves</tissue>
    </source>
</reference>
<organism evidence="1 2">
    <name type="scientific">Papaver somniferum</name>
    <name type="common">Opium poppy</name>
    <dbReference type="NCBI Taxonomy" id="3469"/>
    <lineage>
        <taxon>Eukaryota</taxon>
        <taxon>Viridiplantae</taxon>
        <taxon>Streptophyta</taxon>
        <taxon>Embryophyta</taxon>
        <taxon>Tracheophyta</taxon>
        <taxon>Spermatophyta</taxon>
        <taxon>Magnoliopsida</taxon>
        <taxon>Ranunculales</taxon>
        <taxon>Papaveraceae</taxon>
        <taxon>Papaveroideae</taxon>
        <taxon>Papaver</taxon>
    </lineage>
</organism>
<dbReference type="InterPro" id="IPR036691">
    <property type="entry name" value="Endo/exonu/phosph_ase_sf"/>
</dbReference>
<accession>A0A4Y7KP91</accession>
<dbReference type="PANTHER" id="PTHR35218">
    <property type="entry name" value="RNASE H DOMAIN-CONTAINING PROTEIN"/>
    <property type="match status" value="1"/>
</dbReference>
<keyword evidence="2" id="KW-1185">Reference proteome</keyword>
<evidence type="ECO:0000313" key="2">
    <source>
        <dbReference type="Proteomes" id="UP000316621"/>
    </source>
</evidence>
<dbReference type="AlphaFoldDB" id="A0A4Y7KP91"/>
<dbReference type="Gramene" id="RZC74160">
    <property type="protein sequence ID" value="RZC74160"/>
    <property type="gene ID" value="C5167_049636"/>
</dbReference>
<dbReference type="SUPFAM" id="SSF56219">
    <property type="entry name" value="DNase I-like"/>
    <property type="match status" value="1"/>
</dbReference>
<evidence type="ECO:0000313" key="1">
    <source>
        <dbReference type="EMBL" id="RZC74160.1"/>
    </source>
</evidence>
<dbReference type="OMA" id="HARSILW"/>